<feature type="region of interest" description="Disordered" evidence="8">
    <location>
        <begin position="147"/>
        <end position="166"/>
    </location>
</feature>
<feature type="domain" description="Checkpoint protein RAD24-like helical bundle" evidence="9">
    <location>
        <begin position="426"/>
        <end position="535"/>
    </location>
</feature>
<keyword evidence="3" id="KW-0547">Nucleotide-binding</keyword>
<evidence type="ECO:0000256" key="5">
    <source>
        <dbReference type="ARBA" id="ARBA00022840"/>
    </source>
</evidence>
<protein>
    <recommendedName>
        <fullName evidence="9">Checkpoint protein RAD24-like helical bundle domain-containing protein</fullName>
    </recommendedName>
</protein>
<feature type="compositionally biased region" description="Pro residues" evidence="8">
    <location>
        <begin position="697"/>
        <end position="714"/>
    </location>
</feature>
<dbReference type="InterPro" id="IPR027417">
    <property type="entry name" value="P-loop_NTPase"/>
</dbReference>
<dbReference type="OrthoDB" id="10265971at2759"/>
<keyword evidence="6" id="KW-0539">Nucleus</keyword>
<sequence>MAAGTKRKSTRLVAIDPSKLTRTATTTSNSNSRSRSKKVKLSSLESLLNPRRSTAPAHSHSQDGQQTASVPHTPTQADGMLWSDRFTPSEPSQLAVHPKKLALVHAWLSDAIHAGPHTRKYRRLLVLAGPAGAGKSAIIHTLAHHPALHTSAPPPASTSSARSAQSALSAPALDGIGYEILEWKNTGNESSVSKPQEFGLWLMRASAGPTLSFNDDADEEEGPTGLSPPCTGSARGPKLPTVLLVDDLPNLSHADTGRMFVDALRQHLHSRRPATPPLVVIISDTSVTPGAHGFEERAAGGFAGPDDRPINVHTLLPTDILHHPAACLLKLLPVNNTLMKKLLARTVQIAAPTTPDPSFLPGPKHLDFVVEASNGDLRAALNNLQLLFALPSRKIGKSGDSRSKRNDALSGPPSLFNRQLLGSRDESLVIFHSLGKILYNKRWGDDAKEDAKDKRVRGPRPDPLPAFWAAYQRRQMKTDIDKLYADLSVSVDQFVVYLHHNYPPFTDTVDEAASFLEYLSLSDATMTMKEQNRYNQAAMISYYHFHLSARAVLLGLSSPVTRRGQKFFKPALWGHLRQLNENAALAHAAPLRTDLLASLRPPPAPLNQPTADDQHRHLPARPARGPTPPDCWSVLSASKTVLAVEVLPFLGLLASSLGAKPGADHPNDELLERFSRWEYPNARPTEEQLSEDDVPDCSPPEPPPPAARPPPPDPDIGLESLQPRPTAGLDEEPLWFEDEDDIVD</sequence>
<name>A0A180H018_PUCT1</name>
<keyword evidence="7" id="KW-0131">Cell cycle</keyword>
<evidence type="ECO:0000256" key="1">
    <source>
        <dbReference type="ARBA" id="ARBA00004123"/>
    </source>
</evidence>
<evidence type="ECO:0000256" key="6">
    <source>
        <dbReference type="ARBA" id="ARBA00023242"/>
    </source>
</evidence>
<feature type="compositionally biased region" description="Basic residues" evidence="8">
    <location>
        <begin position="1"/>
        <end position="10"/>
    </location>
</feature>
<feature type="compositionally biased region" description="Acidic residues" evidence="8">
    <location>
        <begin position="729"/>
        <end position="744"/>
    </location>
</feature>
<feature type="compositionally biased region" description="Low complexity" evidence="8">
    <location>
        <begin position="18"/>
        <end position="33"/>
    </location>
</feature>
<dbReference type="VEuPathDB" id="FungiDB:PTTG_05535"/>
<dbReference type="PANTHER" id="PTHR12172:SF0">
    <property type="entry name" value="CELL CYCLE CHECKPOINT PROTEIN RAD17"/>
    <property type="match status" value="1"/>
</dbReference>
<proteinExistence type="inferred from homology"/>
<evidence type="ECO:0000256" key="7">
    <source>
        <dbReference type="ARBA" id="ARBA00023306"/>
    </source>
</evidence>
<keyword evidence="12" id="KW-1185">Reference proteome</keyword>
<dbReference type="GO" id="GO:0005524">
    <property type="term" value="F:ATP binding"/>
    <property type="evidence" value="ECO:0007669"/>
    <property type="project" value="UniProtKB-KW"/>
</dbReference>
<dbReference type="Pfam" id="PF25812">
    <property type="entry name" value="RAD24_helical"/>
    <property type="match status" value="1"/>
</dbReference>
<dbReference type="InterPro" id="IPR004582">
    <property type="entry name" value="Checkpoint_prot_Rad17_Rad24"/>
</dbReference>
<comment type="subcellular location">
    <subcellularLocation>
        <location evidence="1">Nucleus</location>
    </subcellularLocation>
</comment>
<dbReference type="Proteomes" id="UP000005240">
    <property type="component" value="Unassembled WGS sequence"/>
</dbReference>
<feature type="compositionally biased region" description="Low complexity" evidence="8">
    <location>
        <begin position="148"/>
        <end position="166"/>
    </location>
</feature>
<dbReference type="CDD" id="cd18139">
    <property type="entry name" value="HLD_clamp_RarA"/>
    <property type="match status" value="1"/>
</dbReference>
<dbReference type="Pfam" id="PF03215">
    <property type="entry name" value="Rad17"/>
    <property type="match status" value="1"/>
</dbReference>
<dbReference type="GO" id="GO:0000077">
    <property type="term" value="P:DNA damage checkpoint signaling"/>
    <property type="evidence" value="ECO:0007669"/>
    <property type="project" value="TreeGrafter"/>
</dbReference>
<keyword evidence="5" id="KW-0067">ATP-binding</keyword>
<dbReference type="EnsemblFungi" id="PTTG_05535-t43_1">
    <property type="protein sequence ID" value="PTTG_05535-t43_1-p1"/>
    <property type="gene ID" value="PTTG_05535"/>
</dbReference>
<evidence type="ECO:0000259" key="9">
    <source>
        <dbReference type="Pfam" id="PF25812"/>
    </source>
</evidence>
<reference evidence="10" key="2">
    <citation type="submission" date="2016-05" db="EMBL/GenBank/DDBJ databases">
        <title>Comparative analysis highlights variable genome content of wheat rusts and divergence of the mating loci.</title>
        <authorList>
            <person name="Cuomo C.A."/>
            <person name="Bakkeren G."/>
            <person name="Szabo L."/>
            <person name="Khalil H."/>
            <person name="Joly D."/>
            <person name="Goldberg J."/>
            <person name="Young S."/>
            <person name="Zeng Q."/>
            <person name="Fellers J."/>
        </authorList>
    </citation>
    <scope>NUCLEOTIDE SEQUENCE [LARGE SCALE GENOMIC DNA]</scope>
    <source>
        <strain evidence="10">1-1 BBBD Race 1</strain>
    </source>
</reference>
<evidence type="ECO:0000313" key="11">
    <source>
        <dbReference type="EnsemblFungi" id="PTTG_05535-t43_1-p1"/>
    </source>
</evidence>
<evidence type="ECO:0000313" key="12">
    <source>
        <dbReference type="Proteomes" id="UP000005240"/>
    </source>
</evidence>
<dbReference type="InterPro" id="IPR057927">
    <property type="entry name" value="RAD24-like_helical"/>
</dbReference>
<dbReference type="STRING" id="630390.A0A180H018"/>
<reference evidence="11" key="4">
    <citation type="submission" date="2025-05" db="UniProtKB">
        <authorList>
            <consortium name="EnsemblFungi"/>
        </authorList>
    </citation>
    <scope>IDENTIFICATION</scope>
    <source>
        <strain evidence="11">isolate 1-1 / race 1 (BBBD)</strain>
    </source>
</reference>
<dbReference type="GO" id="GO:0005634">
    <property type="term" value="C:nucleus"/>
    <property type="evidence" value="ECO:0007669"/>
    <property type="project" value="UniProtKB-SubCell"/>
</dbReference>
<dbReference type="SUPFAM" id="SSF52540">
    <property type="entry name" value="P-loop containing nucleoside triphosphate hydrolases"/>
    <property type="match status" value="1"/>
</dbReference>
<dbReference type="GO" id="GO:0003689">
    <property type="term" value="F:DNA clamp loader activity"/>
    <property type="evidence" value="ECO:0007669"/>
    <property type="project" value="TreeGrafter"/>
</dbReference>
<feature type="region of interest" description="Disordered" evidence="8">
    <location>
        <begin position="211"/>
        <end position="237"/>
    </location>
</feature>
<evidence type="ECO:0000256" key="3">
    <source>
        <dbReference type="ARBA" id="ARBA00022741"/>
    </source>
</evidence>
<feature type="compositionally biased region" description="Polar residues" evidence="8">
    <location>
        <begin position="62"/>
        <end position="76"/>
    </location>
</feature>
<dbReference type="GO" id="GO:0006281">
    <property type="term" value="P:DNA repair"/>
    <property type="evidence" value="ECO:0007669"/>
    <property type="project" value="InterPro"/>
</dbReference>
<evidence type="ECO:0000256" key="2">
    <source>
        <dbReference type="ARBA" id="ARBA00006168"/>
    </source>
</evidence>
<organism evidence="10">
    <name type="scientific">Puccinia triticina (isolate 1-1 / race 1 (BBBD))</name>
    <name type="common">Brown leaf rust fungus</name>
    <dbReference type="NCBI Taxonomy" id="630390"/>
    <lineage>
        <taxon>Eukaryota</taxon>
        <taxon>Fungi</taxon>
        <taxon>Dikarya</taxon>
        <taxon>Basidiomycota</taxon>
        <taxon>Pucciniomycotina</taxon>
        <taxon>Pucciniomycetes</taxon>
        <taxon>Pucciniales</taxon>
        <taxon>Pucciniaceae</taxon>
        <taxon>Puccinia</taxon>
    </lineage>
</organism>
<keyword evidence="4" id="KW-0227">DNA damage</keyword>
<dbReference type="AlphaFoldDB" id="A0A180H018"/>
<comment type="similarity">
    <text evidence="2">Belongs to the rad17/RAD24 family.</text>
</comment>
<accession>A0A180H018</accession>
<reference evidence="10" key="1">
    <citation type="submission" date="2009-11" db="EMBL/GenBank/DDBJ databases">
        <authorList>
            <consortium name="The Broad Institute Genome Sequencing Platform"/>
            <person name="Ward D."/>
            <person name="Feldgarden M."/>
            <person name="Earl A."/>
            <person name="Young S.K."/>
            <person name="Zeng Q."/>
            <person name="Koehrsen M."/>
            <person name="Alvarado L."/>
            <person name="Berlin A."/>
            <person name="Bochicchio J."/>
            <person name="Borenstein D."/>
            <person name="Chapman S.B."/>
            <person name="Chen Z."/>
            <person name="Engels R."/>
            <person name="Freedman E."/>
            <person name="Gellesch M."/>
            <person name="Goldberg J."/>
            <person name="Griggs A."/>
            <person name="Gujja S."/>
            <person name="Heilman E."/>
            <person name="Heiman D."/>
            <person name="Hepburn T."/>
            <person name="Howarth C."/>
            <person name="Jen D."/>
            <person name="Larson L."/>
            <person name="Lewis B."/>
            <person name="Mehta T."/>
            <person name="Park D."/>
            <person name="Pearson M."/>
            <person name="Roberts A."/>
            <person name="Saif S."/>
            <person name="Shea T."/>
            <person name="Shenoy N."/>
            <person name="Sisk P."/>
            <person name="Stolte C."/>
            <person name="Sykes S."/>
            <person name="Thomson T."/>
            <person name="Walk T."/>
            <person name="White J."/>
            <person name="Yandava C."/>
            <person name="Izard J."/>
            <person name="Baranova O.V."/>
            <person name="Blanton J.M."/>
            <person name="Tanner A.C."/>
            <person name="Dewhirst F.E."/>
            <person name="Haas B."/>
            <person name="Nusbaum C."/>
            <person name="Birren B."/>
        </authorList>
    </citation>
    <scope>NUCLEOTIDE SEQUENCE [LARGE SCALE GENOMIC DNA]</scope>
    <source>
        <strain evidence="10">1-1 BBBD Race 1</strain>
    </source>
</reference>
<gene>
    <name evidence="10" type="ORF">PTTG_05535</name>
</gene>
<dbReference type="EMBL" id="ADAS02000007">
    <property type="protein sequence ID" value="OAV98437.1"/>
    <property type="molecule type" value="Genomic_DNA"/>
</dbReference>
<feature type="region of interest" description="Disordered" evidence="8">
    <location>
        <begin position="683"/>
        <end position="744"/>
    </location>
</feature>
<evidence type="ECO:0000313" key="10">
    <source>
        <dbReference type="EMBL" id="OAV98437.1"/>
    </source>
</evidence>
<feature type="region of interest" description="Disordered" evidence="8">
    <location>
        <begin position="1"/>
        <end position="93"/>
    </location>
</feature>
<evidence type="ECO:0000256" key="4">
    <source>
        <dbReference type="ARBA" id="ARBA00022763"/>
    </source>
</evidence>
<dbReference type="GO" id="GO:0003682">
    <property type="term" value="F:chromatin binding"/>
    <property type="evidence" value="ECO:0007669"/>
    <property type="project" value="TreeGrafter"/>
</dbReference>
<reference evidence="11 12" key="3">
    <citation type="journal article" date="2017" name="G3 (Bethesda)">
        <title>Comparative analysis highlights variable genome content of wheat rusts and divergence of the mating loci.</title>
        <authorList>
            <person name="Cuomo C.A."/>
            <person name="Bakkeren G."/>
            <person name="Khalil H.B."/>
            <person name="Panwar V."/>
            <person name="Joly D."/>
            <person name="Linning R."/>
            <person name="Sakthikumar S."/>
            <person name="Song X."/>
            <person name="Adiconis X."/>
            <person name="Fan L."/>
            <person name="Goldberg J.M."/>
            <person name="Levin J.Z."/>
            <person name="Young S."/>
            <person name="Zeng Q."/>
            <person name="Anikster Y."/>
            <person name="Bruce M."/>
            <person name="Wang M."/>
            <person name="Yin C."/>
            <person name="McCallum B."/>
            <person name="Szabo L.J."/>
            <person name="Hulbert S."/>
            <person name="Chen X."/>
            <person name="Fellers J.P."/>
        </authorList>
    </citation>
    <scope>NUCLEOTIDE SEQUENCE</scope>
    <source>
        <strain evidence="11">isolate 1-1 / race 1 (BBBD)</strain>
        <strain evidence="12">Isolate 1-1 / race 1 (BBBD)</strain>
    </source>
</reference>
<dbReference type="Gene3D" id="3.40.50.300">
    <property type="entry name" value="P-loop containing nucleotide triphosphate hydrolases"/>
    <property type="match status" value="1"/>
</dbReference>
<feature type="region of interest" description="Disordered" evidence="8">
    <location>
        <begin position="597"/>
        <end position="627"/>
    </location>
</feature>
<dbReference type="PANTHER" id="PTHR12172">
    <property type="entry name" value="CELL CYCLE CHECKPOINT PROTEIN RAD17"/>
    <property type="match status" value="1"/>
</dbReference>
<evidence type="ECO:0000256" key="8">
    <source>
        <dbReference type="SAM" id="MobiDB-lite"/>
    </source>
</evidence>
<dbReference type="GO" id="GO:0033314">
    <property type="term" value="P:mitotic DNA replication checkpoint signaling"/>
    <property type="evidence" value="ECO:0007669"/>
    <property type="project" value="TreeGrafter"/>
</dbReference>